<evidence type="ECO:0000313" key="2">
    <source>
        <dbReference type="EMBL" id="NMT62185.1"/>
    </source>
</evidence>
<dbReference type="EMBL" id="JABCKY010000001">
    <property type="protein sequence ID" value="NMT62185.1"/>
    <property type="molecule type" value="Genomic_DNA"/>
</dbReference>
<evidence type="ECO:0000256" key="1">
    <source>
        <dbReference type="PIRSR" id="PIRSR605502-1"/>
    </source>
</evidence>
<protein>
    <recommendedName>
        <fullName evidence="4">ADP-ribosylglycohydrolase</fullName>
    </recommendedName>
</protein>
<accession>A0A7Y0NIR4</accession>
<reference evidence="2 3" key="1">
    <citation type="submission" date="2020-04" db="EMBL/GenBank/DDBJ databases">
        <title>Marinobacter oceani sp. nov., isolated from marine solar saltern.</title>
        <authorList>
            <person name="Chen X.-Y."/>
        </authorList>
    </citation>
    <scope>NUCLEOTIDE SEQUENCE [LARGE SCALE GENOMIC DNA]</scope>
    <source>
        <strain evidence="2 3">W62</strain>
    </source>
</reference>
<dbReference type="RefSeq" id="WP_135953592.1">
    <property type="nucleotide sequence ID" value="NZ_JABCKY010000001.1"/>
</dbReference>
<gene>
    <name evidence="2" type="ORF">HIU99_01100</name>
</gene>
<sequence length="55" mass="5982">MVDILAVVQWALSSTDDFRSRLLKVMNLGDDSDTAESMYGLFAGTVYGFASISSE</sequence>
<proteinExistence type="predicted"/>
<feature type="binding site" evidence="1">
    <location>
        <position position="33"/>
    </location>
    <ligand>
        <name>Mg(2+)</name>
        <dbReference type="ChEBI" id="CHEBI:18420"/>
        <label>1</label>
    </ligand>
</feature>
<keyword evidence="3" id="KW-1185">Reference proteome</keyword>
<dbReference type="SUPFAM" id="SSF101478">
    <property type="entry name" value="ADP-ribosylglycohydrolase"/>
    <property type="match status" value="1"/>
</dbReference>
<dbReference type="Pfam" id="PF03747">
    <property type="entry name" value="ADP_ribosyl_GH"/>
    <property type="match status" value="1"/>
</dbReference>
<feature type="binding site" evidence="1">
    <location>
        <position position="31"/>
    </location>
    <ligand>
        <name>Mg(2+)</name>
        <dbReference type="ChEBI" id="CHEBI:18420"/>
        <label>1</label>
    </ligand>
</feature>
<evidence type="ECO:0000313" key="3">
    <source>
        <dbReference type="Proteomes" id="UP000567186"/>
    </source>
</evidence>
<name>A0A7Y0NIR4_9GAMM</name>
<organism evidence="2 3">
    <name type="scientific">Marinobacter orientalis</name>
    <dbReference type="NCBI Taxonomy" id="1928859"/>
    <lineage>
        <taxon>Bacteria</taxon>
        <taxon>Pseudomonadati</taxon>
        <taxon>Pseudomonadota</taxon>
        <taxon>Gammaproteobacteria</taxon>
        <taxon>Pseudomonadales</taxon>
        <taxon>Marinobacteraceae</taxon>
        <taxon>Marinobacter</taxon>
    </lineage>
</organism>
<evidence type="ECO:0008006" key="4">
    <source>
        <dbReference type="Google" id="ProtNLM"/>
    </source>
</evidence>
<dbReference type="GO" id="GO:0046872">
    <property type="term" value="F:metal ion binding"/>
    <property type="evidence" value="ECO:0007669"/>
    <property type="project" value="UniProtKB-KW"/>
</dbReference>
<keyword evidence="1" id="KW-0479">Metal-binding</keyword>
<dbReference type="Gene3D" id="1.10.4080.10">
    <property type="entry name" value="ADP-ribosylation/Crystallin J1"/>
    <property type="match status" value="1"/>
</dbReference>
<dbReference type="InterPro" id="IPR005502">
    <property type="entry name" value="Ribosyl_crysJ1"/>
</dbReference>
<comment type="cofactor">
    <cofactor evidence="1">
        <name>Mg(2+)</name>
        <dbReference type="ChEBI" id="CHEBI:18420"/>
    </cofactor>
    <text evidence="1">Binds 2 magnesium ions per subunit.</text>
</comment>
<keyword evidence="1" id="KW-0460">Magnesium</keyword>
<feature type="binding site" evidence="1">
    <location>
        <position position="34"/>
    </location>
    <ligand>
        <name>Mg(2+)</name>
        <dbReference type="ChEBI" id="CHEBI:18420"/>
        <label>1</label>
    </ligand>
</feature>
<comment type="caution">
    <text evidence="2">The sequence shown here is derived from an EMBL/GenBank/DDBJ whole genome shotgun (WGS) entry which is preliminary data.</text>
</comment>
<dbReference type="Proteomes" id="UP000567186">
    <property type="component" value="Unassembled WGS sequence"/>
</dbReference>
<dbReference type="InterPro" id="IPR036705">
    <property type="entry name" value="Ribosyl_crysJ1_sf"/>
</dbReference>
<dbReference type="AlphaFoldDB" id="A0A7Y0NIR4"/>